<dbReference type="EMBL" id="CAOJ01015203">
    <property type="protein sequence ID" value="CCO35872.1"/>
    <property type="molecule type" value="Genomic_DNA"/>
</dbReference>
<comment type="similarity">
    <text evidence="2 6">Belongs to the clathrin light chain family.</text>
</comment>
<evidence type="ECO:0000256" key="8">
    <source>
        <dbReference type="SAM" id="MobiDB-lite"/>
    </source>
</evidence>
<comment type="caution">
    <text evidence="9">The sequence shown here is derived from an EMBL/GenBank/DDBJ whole genome shotgun (WGS) entry which is preliminary data.</text>
</comment>
<dbReference type="GO" id="GO:0005198">
    <property type="term" value="F:structural molecule activity"/>
    <property type="evidence" value="ECO:0007669"/>
    <property type="project" value="InterPro"/>
</dbReference>
<feature type="region of interest" description="Disordered" evidence="8">
    <location>
        <begin position="97"/>
        <end position="124"/>
    </location>
</feature>
<sequence>MLSNRLESDVRCNSQGPLNTALSADLGATIFHALDDDFGDPAPVPVPVHSISGGDDLDEFERPAGAFPALDGDEGISAPSLEHAAVRVRASFQATPEVPSSFQSPAPPQFQSPVPQGPNYSAFAQPEVPEPEIVRQLREHQAEKIAQQDEESKRKRQETIARAEKEIDKLYEDYNSKKERTIRENQENKAEFLSSLADSLSTGTTWSRICELIDLENSQSKTVARA</sequence>
<dbReference type="PANTHER" id="PTHR10639">
    <property type="entry name" value="CLATHRIN LIGHT CHAIN"/>
    <property type="match status" value="1"/>
</dbReference>
<evidence type="ECO:0000313" key="10">
    <source>
        <dbReference type="Proteomes" id="UP000012065"/>
    </source>
</evidence>
<evidence type="ECO:0000256" key="7">
    <source>
        <dbReference type="SAM" id="Coils"/>
    </source>
</evidence>
<dbReference type="GO" id="GO:0072583">
    <property type="term" value="P:clathrin-dependent endocytosis"/>
    <property type="evidence" value="ECO:0007669"/>
    <property type="project" value="TreeGrafter"/>
</dbReference>
<comment type="subcellular location">
    <subcellularLocation>
        <location evidence="1 6">Cytoplasmic vesicle membrane</location>
        <topology evidence="1 6">Peripheral membrane protein</topology>
        <orientation evidence="1 6">Cytoplasmic side</orientation>
    </subcellularLocation>
    <subcellularLocation>
        <location evidence="6">Membrane</location>
        <location evidence="6">Coated pit</location>
        <topology evidence="6">Peripheral membrane protein</topology>
        <orientation evidence="6">Cytoplasmic side</orientation>
    </subcellularLocation>
    <text evidence="6">Cytoplasmic face of coated pits and vesicles.</text>
</comment>
<protein>
    <recommendedName>
        <fullName evidence="6">Clathrin light chain</fullName>
    </recommendedName>
</protein>
<dbReference type="HOGENOM" id="CLU_069856_1_1_1"/>
<dbReference type="PANTHER" id="PTHR10639:SF7">
    <property type="entry name" value="CLATHRIN LIGHT CHAIN"/>
    <property type="match status" value="1"/>
</dbReference>
<dbReference type="AlphaFoldDB" id="M5CGC4"/>
<dbReference type="GO" id="GO:0030130">
    <property type="term" value="C:clathrin coat of trans-Golgi network vesicle"/>
    <property type="evidence" value="ECO:0007669"/>
    <property type="project" value="InterPro"/>
</dbReference>
<dbReference type="GO" id="GO:0006886">
    <property type="term" value="P:intracellular protein transport"/>
    <property type="evidence" value="ECO:0007669"/>
    <property type="project" value="InterPro"/>
</dbReference>
<accession>M5CGC4</accession>
<proteinExistence type="inferred from homology"/>
<evidence type="ECO:0000256" key="4">
    <source>
        <dbReference type="ARBA" id="ARBA00023176"/>
    </source>
</evidence>
<organism evidence="9 10">
    <name type="scientific">Thanatephorus cucumeris (strain AG1-IB / isolate 7/3/14)</name>
    <name type="common">Lettuce bottom rot fungus</name>
    <name type="synonym">Rhizoctonia solani</name>
    <dbReference type="NCBI Taxonomy" id="1108050"/>
    <lineage>
        <taxon>Eukaryota</taxon>
        <taxon>Fungi</taxon>
        <taxon>Dikarya</taxon>
        <taxon>Basidiomycota</taxon>
        <taxon>Agaricomycotina</taxon>
        <taxon>Agaricomycetes</taxon>
        <taxon>Cantharellales</taxon>
        <taxon>Ceratobasidiaceae</taxon>
        <taxon>Rhizoctonia</taxon>
        <taxon>Rhizoctonia solani AG-1</taxon>
    </lineage>
</organism>
<dbReference type="InterPro" id="IPR000996">
    <property type="entry name" value="Clathrin_L-chain"/>
</dbReference>
<keyword evidence="5 6" id="KW-0968">Cytoplasmic vesicle</keyword>
<comment type="function">
    <text evidence="6">Clathrin is the major protein of the polyhedral coat of coated pits and vesicles.</text>
</comment>
<feature type="coiled-coil region" evidence="7">
    <location>
        <begin position="146"/>
        <end position="191"/>
    </location>
</feature>
<keyword evidence="7" id="KW-0175">Coiled coil</keyword>
<evidence type="ECO:0000256" key="5">
    <source>
        <dbReference type="ARBA" id="ARBA00023329"/>
    </source>
</evidence>
<evidence type="ECO:0000256" key="6">
    <source>
        <dbReference type="RuleBase" id="RU363137"/>
    </source>
</evidence>
<dbReference type="GO" id="GO:0032050">
    <property type="term" value="F:clathrin heavy chain binding"/>
    <property type="evidence" value="ECO:0007669"/>
    <property type="project" value="TreeGrafter"/>
</dbReference>
<name>M5CGC4_THACB</name>
<dbReference type="GO" id="GO:0030132">
    <property type="term" value="C:clathrin coat of coated pit"/>
    <property type="evidence" value="ECO:0007669"/>
    <property type="project" value="InterPro"/>
</dbReference>
<evidence type="ECO:0000256" key="3">
    <source>
        <dbReference type="ARBA" id="ARBA00023136"/>
    </source>
</evidence>
<keyword evidence="4 6" id="KW-0168">Coated pit</keyword>
<evidence type="ECO:0000256" key="2">
    <source>
        <dbReference type="ARBA" id="ARBA00005263"/>
    </source>
</evidence>
<reference evidence="9 10" key="1">
    <citation type="journal article" date="2013" name="J. Biotechnol.">
        <title>Establishment and interpretation of the genome sequence of the phytopathogenic fungus Rhizoctonia solani AG1-IB isolate 7/3/14.</title>
        <authorList>
            <person name="Wibberg D.W."/>
            <person name="Jelonek L.J."/>
            <person name="Rupp O.R."/>
            <person name="Hennig M.H."/>
            <person name="Eikmeyer F.E."/>
            <person name="Goesmann A.G."/>
            <person name="Hartmann A.H."/>
            <person name="Borriss R.B."/>
            <person name="Grosch R.G."/>
            <person name="Puehler A.P."/>
            <person name="Schlueter A.S."/>
        </authorList>
    </citation>
    <scope>NUCLEOTIDE SEQUENCE [LARGE SCALE GENOMIC DNA]</scope>
    <source>
        <strain evidence="10">AG1-IB / isolate 7/3/14</strain>
    </source>
</reference>
<evidence type="ECO:0000313" key="9">
    <source>
        <dbReference type="EMBL" id="CCO35872.1"/>
    </source>
</evidence>
<dbReference type="Proteomes" id="UP000012065">
    <property type="component" value="Unassembled WGS sequence"/>
</dbReference>
<dbReference type="Pfam" id="PF01086">
    <property type="entry name" value="Clathrin_lg_ch"/>
    <property type="match status" value="1"/>
</dbReference>
<keyword evidence="3 6" id="KW-0472">Membrane</keyword>
<evidence type="ECO:0000256" key="1">
    <source>
        <dbReference type="ARBA" id="ARBA00004180"/>
    </source>
</evidence>
<gene>
    <name evidence="9" type="ORF">BN14_09993</name>
</gene>